<dbReference type="EMBL" id="KB201890">
    <property type="protein sequence ID" value="ESO93939.1"/>
    <property type="molecule type" value="Genomic_DNA"/>
</dbReference>
<dbReference type="GeneID" id="20247727"/>
<feature type="region of interest" description="Disordered" evidence="4">
    <location>
        <begin position="139"/>
        <end position="166"/>
    </location>
</feature>
<dbReference type="GO" id="GO:0031144">
    <property type="term" value="P:proteasome localization"/>
    <property type="evidence" value="ECO:0007669"/>
    <property type="project" value="InterPro"/>
</dbReference>
<dbReference type="CTD" id="20247727"/>
<evidence type="ECO:0000256" key="3">
    <source>
        <dbReference type="ARBA" id="ARBA00023242"/>
    </source>
</evidence>
<evidence type="ECO:0000313" key="6">
    <source>
        <dbReference type="Proteomes" id="UP000030746"/>
    </source>
</evidence>
<dbReference type="PANTHER" id="PTHR28032">
    <property type="entry name" value="FI02826P"/>
    <property type="match status" value="1"/>
</dbReference>
<name>V4BXW6_LOTGI</name>
<keyword evidence="3" id="KW-0539">Nucleus</keyword>
<comment type="subcellular location">
    <subcellularLocation>
        <location evidence="1">Nucleus</location>
    </subcellularLocation>
</comment>
<proteinExistence type="inferred from homology"/>
<feature type="region of interest" description="Disordered" evidence="4">
    <location>
        <begin position="1"/>
        <end position="123"/>
    </location>
</feature>
<dbReference type="Gene3D" id="1.20.58.1590">
    <property type="entry name" value="Tethering factor for nuclear proteasome Cut8/Sts1"/>
    <property type="match status" value="1"/>
</dbReference>
<sequence>MDKYLIKKDKLLDASDTTTTDTGIKTTAGNTTDAVPRCSEKTGVPASPNNWLPPSPTVTPDESIIRQRGRKSTTPVGHTRTSPRKSPRKNLTVDLTQTQLQSGSTPVVNEKDSETPGRTSNTALRGIRKRLVLSSNKDITDEDLDDPDYPVTLASPPKKKKERKSTAGIRNEFEDKLKALSQSQIVDVVLKLVQDNEELKTEILQALPAPDISPLIKNLEYLRRNILKALPWTKYGSDRDAFCYRRCKTHVDSFKSACVSQGKNLAAHSWNAAMDYIRQAWDEVSETPDWMNESHCKSKQACYKSLAVLAKQAIKGSTLEKNQYEDFKEWLQEVSEFHPEVKPCIPLVEKRIQK</sequence>
<evidence type="ECO:0000256" key="1">
    <source>
        <dbReference type="ARBA" id="ARBA00004123"/>
    </source>
</evidence>
<dbReference type="RefSeq" id="XP_009055555.1">
    <property type="nucleotide sequence ID" value="XM_009057307.1"/>
</dbReference>
<dbReference type="KEGG" id="lgi:LOTGIDRAFT_228646"/>
<evidence type="ECO:0000256" key="2">
    <source>
        <dbReference type="ARBA" id="ARBA00006199"/>
    </source>
</evidence>
<dbReference type="GO" id="GO:0031965">
    <property type="term" value="C:nuclear membrane"/>
    <property type="evidence" value="ECO:0007669"/>
    <property type="project" value="TreeGrafter"/>
</dbReference>
<dbReference type="Pfam" id="PF08559">
    <property type="entry name" value="Cut8"/>
    <property type="match status" value="1"/>
</dbReference>
<dbReference type="OMA" id="KQQLWPG"/>
<dbReference type="InterPro" id="IPR038422">
    <property type="entry name" value="Cut8/Sts1_sf"/>
</dbReference>
<feature type="compositionally biased region" description="Low complexity" evidence="4">
    <location>
        <begin position="14"/>
        <end position="33"/>
    </location>
</feature>
<protein>
    <submittedName>
        <fullName evidence="5">Uncharacterized protein</fullName>
    </submittedName>
</protein>
<comment type="similarity">
    <text evidence="2">Belongs to the cut8/STS1 family.</text>
</comment>
<keyword evidence="6" id="KW-1185">Reference proteome</keyword>
<gene>
    <name evidence="5" type="ORF">LOTGIDRAFT_228646</name>
</gene>
<evidence type="ECO:0000313" key="5">
    <source>
        <dbReference type="EMBL" id="ESO93939.1"/>
    </source>
</evidence>
<dbReference type="GO" id="GO:0070628">
    <property type="term" value="F:proteasome binding"/>
    <property type="evidence" value="ECO:0007669"/>
    <property type="project" value="TreeGrafter"/>
</dbReference>
<accession>V4BXW6</accession>
<dbReference type="Proteomes" id="UP000030746">
    <property type="component" value="Unassembled WGS sequence"/>
</dbReference>
<dbReference type="InterPro" id="IPR013868">
    <property type="entry name" value="Cut8/Sts1_fam"/>
</dbReference>
<evidence type="ECO:0000256" key="4">
    <source>
        <dbReference type="SAM" id="MobiDB-lite"/>
    </source>
</evidence>
<dbReference type="HOGENOM" id="CLU_067194_0_0_1"/>
<feature type="compositionally biased region" description="Basic and acidic residues" evidence="4">
    <location>
        <begin position="1"/>
        <end position="13"/>
    </location>
</feature>
<dbReference type="OrthoDB" id="10061064at2759"/>
<feature type="compositionally biased region" description="Polar residues" evidence="4">
    <location>
        <begin position="93"/>
        <end position="107"/>
    </location>
</feature>
<dbReference type="GO" id="GO:0071630">
    <property type="term" value="P:nuclear protein quality control by the ubiquitin-proteasome system"/>
    <property type="evidence" value="ECO:0007669"/>
    <property type="project" value="InterPro"/>
</dbReference>
<dbReference type="PANTHER" id="PTHR28032:SF1">
    <property type="entry name" value="FI02826P"/>
    <property type="match status" value="1"/>
</dbReference>
<organism evidence="5 6">
    <name type="scientific">Lottia gigantea</name>
    <name type="common">Giant owl limpet</name>
    <dbReference type="NCBI Taxonomy" id="225164"/>
    <lineage>
        <taxon>Eukaryota</taxon>
        <taxon>Metazoa</taxon>
        <taxon>Spiralia</taxon>
        <taxon>Lophotrochozoa</taxon>
        <taxon>Mollusca</taxon>
        <taxon>Gastropoda</taxon>
        <taxon>Patellogastropoda</taxon>
        <taxon>Lottioidea</taxon>
        <taxon>Lottiidae</taxon>
        <taxon>Lottia</taxon>
    </lineage>
</organism>
<dbReference type="AlphaFoldDB" id="V4BXW6"/>
<reference evidence="5 6" key="1">
    <citation type="journal article" date="2013" name="Nature">
        <title>Insights into bilaterian evolution from three spiralian genomes.</title>
        <authorList>
            <person name="Simakov O."/>
            <person name="Marletaz F."/>
            <person name="Cho S.J."/>
            <person name="Edsinger-Gonzales E."/>
            <person name="Havlak P."/>
            <person name="Hellsten U."/>
            <person name="Kuo D.H."/>
            <person name="Larsson T."/>
            <person name="Lv J."/>
            <person name="Arendt D."/>
            <person name="Savage R."/>
            <person name="Osoegawa K."/>
            <person name="de Jong P."/>
            <person name="Grimwood J."/>
            <person name="Chapman J.A."/>
            <person name="Shapiro H."/>
            <person name="Aerts A."/>
            <person name="Otillar R.P."/>
            <person name="Terry A.Y."/>
            <person name="Boore J.L."/>
            <person name="Grigoriev I.V."/>
            <person name="Lindberg D.R."/>
            <person name="Seaver E.C."/>
            <person name="Weisblat D.A."/>
            <person name="Putnam N.H."/>
            <person name="Rokhsar D.S."/>
        </authorList>
    </citation>
    <scope>NUCLEOTIDE SEQUENCE [LARGE SCALE GENOMIC DNA]</scope>
</reference>